<reference evidence="9" key="1">
    <citation type="journal article" date="2019" name="Int. J. Syst. Evol. Microbiol.">
        <title>The Global Catalogue of Microorganisms (GCM) 10K type strain sequencing project: providing services to taxonomists for standard genome sequencing and annotation.</title>
        <authorList>
            <consortium name="The Broad Institute Genomics Platform"/>
            <consortium name="The Broad Institute Genome Sequencing Center for Infectious Disease"/>
            <person name="Wu L."/>
            <person name="Ma J."/>
        </authorList>
    </citation>
    <scope>NUCLEOTIDE SEQUENCE [LARGE SCALE GENOMIC DNA]</scope>
    <source>
        <strain evidence="9">CCUG 56042</strain>
    </source>
</reference>
<evidence type="ECO:0000256" key="4">
    <source>
        <dbReference type="ARBA" id="ARBA00022692"/>
    </source>
</evidence>
<dbReference type="InterPro" id="IPR001123">
    <property type="entry name" value="LeuE-type"/>
</dbReference>
<dbReference type="Proteomes" id="UP001596103">
    <property type="component" value="Unassembled WGS sequence"/>
</dbReference>
<dbReference type="PIRSF" id="PIRSF006324">
    <property type="entry name" value="LeuE"/>
    <property type="match status" value="1"/>
</dbReference>
<dbReference type="PANTHER" id="PTHR30086">
    <property type="entry name" value="ARGININE EXPORTER PROTEIN ARGO"/>
    <property type="match status" value="1"/>
</dbReference>
<keyword evidence="4 7" id="KW-0812">Transmembrane</keyword>
<feature type="transmembrane region" description="Helical" evidence="7">
    <location>
        <begin position="188"/>
        <end position="206"/>
    </location>
</feature>
<evidence type="ECO:0000256" key="1">
    <source>
        <dbReference type="ARBA" id="ARBA00004651"/>
    </source>
</evidence>
<evidence type="ECO:0000256" key="5">
    <source>
        <dbReference type="ARBA" id="ARBA00022989"/>
    </source>
</evidence>
<evidence type="ECO:0000313" key="9">
    <source>
        <dbReference type="Proteomes" id="UP001596103"/>
    </source>
</evidence>
<dbReference type="EMBL" id="JBHSMP010000013">
    <property type="protein sequence ID" value="MFC5429578.1"/>
    <property type="molecule type" value="Genomic_DNA"/>
</dbReference>
<sequence length="209" mass="22578">MRESFGMETEFLLTALIVVLLPGTGVLYTLATGLGLGTRASAVAAFGCTLGILPQLLLSTFGLSAIFHASGFAFQIIKIAGALYLLFMAWQVLQESGALQLQANDAPRSNSQLIGTGIWLNLLNPKLGLFFLAFLPQFVPADTDNAKAIFFVLGLVFVAMTLVIFIGYGLLASWVRNYVISKPQVMKCIRWGFAAAFVFLGLRLGFETV</sequence>
<evidence type="ECO:0000256" key="6">
    <source>
        <dbReference type="ARBA" id="ARBA00023136"/>
    </source>
</evidence>
<dbReference type="RefSeq" id="WP_377711612.1">
    <property type="nucleotide sequence ID" value="NZ_JBHSMP010000013.1"/>
</dbReference>
<evidence type="ECO:0000256" key="3">
    <source>
        <dbReference type="ARBA" id="ARBA00022475"/>
    </source>
</evidence>
<keyword evidence="9" id="KW-1185">Reference proteome</keyword>
<comment type="subcellular location">
    <subcellularLocation>
        <location evidence="1">Cell membrane</location>
        <topology evidence="1">Multi-pass membrane protein</topology>
    </subcellularLocation>
</comment>
<evidence type="ECO:0000256" key="7">
    <source>
        <dbReference type="SAM" id="Phobius"/>
    </source>
</evidence>
<dbReference type="Pfam" id="PF01810">
    <property type="entry name" value="LysE"/>
    <property type="match status" value="1"/>
</dbReference>
<feature type="transmembrane region" description="Helical" evidence="7">
    <location>
        <begin position="148"/>
        <end position="176"/>
    </location>
</feature>
<proteinExistence type="inferred from homology"/>
<comment type="caution">
    <text evidence="8">The sequence shown here is derived from an EMBL/GenBank/DDBJ whole genome shotgun (WGS) entry which is preliminary data.</text>
</comment>
<gene>
    <name evidence="8" type="ORF">ACFPTO_12325</name>
</gene>
<feature type="transmembrane region" description="Helical" evidence="7">
    <location>
        <begin position="43"/>
        <end position="66"/>
    </location>
</feature>
<evidence type="ECO:0000256" key="2">
    <source>
        <dbReference type="ARBA" id="ARBA00007928"/>
    </source>
</evidence>
<keyword evidence="6 7" id="KW-0472">Membrane</keyword>
<keyword evidence="5 7" id="KW-1133">Transmembrane helix</keyword>
<feature type="transmembrane region" description="Helical" evidence="7">
    <location>
        <begin position="12"/>
        <end position="31"/>
    </location>
</feature>
<keyword evidence="3" id="KW-1003">Cell membrane</keyword>
<feature type="transmembrane region" description="Helical" evidence="7">
    <location>
        <begin position="113"/>
        <end position="136"/>
    </location>
</feature>
<organism evidence="8 9">
    <name type="scientific">Paraburkholderia denitrificans</name>
    <dbReference type="NCBI Taxonomy" id="694025"/>
    <lineage>
        <taxon>Bacteria</taxon>
        <taxon>Pseudomonadati</taxon>
        <taxon>Pseudomonadota</taxon>
        <taxon>Betaproteobacteria</taxon>
        <taxon>Burkholderiales</taxon>
        <taxon>Burkholderiaceae</taxon>
        <taxon>Paraburkholderia</taxon>
    </lineage>
</organism>
<name>A0ABW0J924_9BURK</name>
<protein>
    <submittedName>
        <fullName evidence="8">LysE family translocator</fullName>
    </submittedName>
</protein>
<comment type="similarity">
    <text evidence="2">Belongs to the Rht family.</text>
</comment>
<accession>A0ABW0J924</accession>
<dbReference type="PANTHER" id="PTHR30086:SF14">
    <property type="entry name" value="HOMOSERINE_HOMOSERINE LACTONE EFFLUX PROTEIN"/>
    <property type="match status" value="1"/>
</dbReference>
<feature type="transmembrane region" description="Helical" evidence="7">
    <location>
        <begin position="72"/>
        <end position="93"/>
    </location>
</feature>
<evidence type="ECO:0000313" key="8">
    <source>
        <dbReference type="EMBL" id="MFC5429578.1"/>
    </source>
</evidence>